<dbReference type="Pfam" id="PF05757">
    <property type="entry name" value="PsbQ"/>
    <property type="match status" value="1"/>
</dbReference>
<dbReference type="GO" id="GO:0005509">
    <property type="term" value="F:calcium ion binding"/>
    <property type="evidence" value="ECO:0007669"/>
    <property type="project" value="InterPro"/>
</dbReference>
<comment type="caution">
    <text evidence="8">The sequence shown here is derived from an EMBL/GenBank/DDBJ whole genome shotgun (WGS) entry which is preliminary data.</text>
</comment>
<keyword evidence="6" id="KW-0472">Membrane</keyword>
<keyword evidence="4" id="KW-0809">Transit peptide</keyword>
<dbReference type="STRING" id="29655.A0A0K9PTZ5"/>
<evidence type="ECO:0000256" key="2">
    <source>
        <dbReference type="ARBA" id="ARBA00022528"/>
    </source>
</evidence>
<dbReference type="EMBL" id="LFYR01000625">
    <property type="protein sequence ID" value="KMZ72518.1"/>
    <property type="molecule type" value="Genomic_DNA"/>
</dbReference>
<keyword evidence="2" id="KW-0150">Chloroplast</keyword>
<evidence type="ECO:0000256" key="1">
    <source>
        <dbReference type="ARBA" id="ARBA00004334"/>
    </source>
</evidence>
<dbReference type="PANTHER" id="PTHR33399:SF6">
    <property type="entry name" value="PSBQ-LIKE PROTEIN 3, CHLOROPLASTIC"/>
    <property type="match status" value="1"/>
</dbReference>
<evidence type="ECO:0000256" key="7">
    <source>
        <dbReference type="ARBA" id="ARBA00035649"/>
    </source>
</evidence>
<reference evidence="9" key="1">
    <citation type="journal article" date="2016" name="Nature">
        <title>The genome of the seagrass Zostera marina reveals angiosperm adaptation to the sea.</title>
        <authorList>
            <person name="Olsen J.L."/>
            <person name="Rouze P."/>
            <person name="Verhelst B."/>
            <person name="Lin Y.-C."/>
            <person name="Bayer T."/>
            <person name="Collen J."/>
            <person name="Dattolo E."/>
            <person name="De Paoli E."/>
            <person name="Dittami S."/>
            <person name="Maumus F."/>
            <person name="Michel G."/>
            <person name="Kersting A."/>
            <person name="Lauritano C."/>
            <person name="Lohaus R."/>
            <person name="Toepel M."/>
            <person name="Tonon T."/>
            <person name="Vanneste K."/>
            <person name="Amirebrahimi M."/>
            <person name="Brakel J."/>
            <person name="Bostroem C."/>
            <person name="Chovatia M."/>
            <person name="Grimwood J."/>
            <person name="Jenkins J.W."/>
            <person name="Jueterbock A."/>
            <person name="Mraz A."/>
            <person name="Stam W.T."/>
            <person name="Tice H."/>
            <person name="Bornberg-Bauer E."/>
            <person name="Green P.J."/>
            <person name="Pearson G.A."/>
            <person name="Procaccini G."/>
            <person name="Duarte C.M."/>
            <person name="Schmutz J."/>
            <person name="Reusch T.B.H."/>
            <person name="Van de Peer Y."/>
        </authorList>
    </citation>
    <scope>NUCLEOTIDE SEQUENCE [LARGE SCALE GENOMIC DNA]</scope>
    <source>
        <strain evidence="9">cv. Finnish</strain>
    </source>
</reference>
<comment type="subcellular location">
    <subcellularLocation>
        <location evidence="1">Plastid</location>
        <location evidence="1">Chloroplast thylakoid membrane</location>
    </subcellularLocation>
</comment>
<comment type="similarity">
    <text evidence="7">Belongs to the PsbQ family.</text>
</comment>
<dbReference type="InterPro" id="IPR023222">
    <property type="entry name" value="PsbQ-like_dom_sf"/>
</dbReference>
<dbReference type="GO" id="GO:0009654">
    <property type="term" value="C:photosystem II oxygen evolving complex"/>
    <property type="evidence" value="ECO:0007669"/>
    <property type="project" value="InterPro"/>
</dbReference>
<dbReference type="GO" id="GO:0009535">
    <property type="term" value="C:chloroplast thylakoid membrane"/>
    <property type="evidence" value="ECO:0007669"/>
    <property type="project" value="UniProtKB-SubCell"/>
</dbReference>
<keyword evidence="9" id="KW-1185">Reference proteome</keyword>
<dbReference type="AlphaFoldDB" id="A0A0K9PTZ5"/>
<keyword evidence="5" id="KW-0793">Thylakoid</keyword>
<evidence type="ECO:0000256" key="5">
    <source>
        <dbReference type="ARBA" id="ARBA00023078"/>
    </source>
</evidence>
<evidence type="ECO:0000256" key="3">
    <source>
        <dbReference type="ARBA" id="ARBA00022640"/>
    </source>
</evidence>
<dbReference type="GO" id="GO:0019898">
    <property type="term" value="C:extrinsic component of membrane"/>
    <property type="evidence" value="ECO:0007669"/>
    <property type="project" value="InterPro"/>
</dbReference>
<dbReference type="PANTHER" id="PTHR33399">
    <property type="entry name" value="OXYGEN-EVOLVING ENHANCER PROTEIN 3-1, CHLOROPLASTIC"/>
    <property type="match status" value="1"/>
</dbReference>
<dbReference type="InterPro" id="IPR008797">
    <property type="entry name" value="PSII_PsbQ"/>
</dbReference>
<keyword evidence="3" id="KW-0934">Plastid</keyword>
<dbReference type="Gene3D" id="1.20.120.290">
    <property type="entry name" value="Oxygen-evolving enhancer protein 3 (PsbQ), four-helix up-down bundle"/>
    <property type="match status" value="1"/>
</dbReference>
<sequence length="174" mass="19740">MSSIPITGLFITLSSSQDRSSPSSLSASTRRTLTTALLLKLFPVPPDFAILRPPPAAAFEFGIVAPDQTLEEAELTARVHARDLFGLKSLLEEESWREVQIVLRESGSGLKQDMYTIIQSSPTEKRREMRRFYSLLFNNVTRMDYAARKKDADAVEEHYKKIVELLNQFFQIIS</sequence>
<dbReference type="GO" id="GO:0009507">
    <property type="term" value="C:chloroplast"/>
    <property type="evidence" value="ECO:0000318"/>
    <property type="project" value="GO_Central"/>
</dbReference>
<dbReference type="GO" id="GO:0009767">
    <property type="term" value="P:photosynthetic electron transport chain"/>
    <property type="evidence" value="ECO:0000318"/>
    <property type="project" value="GO_Central"/>
</dbReference>
<gene>
    <name evidence="8" type="ORF">ZOSMA_162G00390</name>
</gene>
<proteinExistence type="inferred from homology"/>
<dbReference type="InterPro" id="IPR054099">
    <property type="entry name" value="PSII_PsbQ_pln"/>
</dbReference>
<evidence type="ECO:0000313" key="9">
    <source>
        <dbReference type="Proteomes" id="UP000036987"/>
    </source>
</evidence>
<dbReference type="OrthoDB" id="667835at2759"/>
<protein>
    <submittedName>
        <fullName evidence="8">PsbQ-like 3</fullName>
    </submittedName>
</protein>
<dbReference type="SUPFAM" id="SSF101112">
    <property type="entry name" value="Oxygen-evolving enhancer protein 3"/>
    <property type="match status" value="1"/>
</dbReference>
<evidence type="ECO:0000256" key="6">
    <source>
        <dbReference type="ARBA" id="ARBA00023136"/>
    </source>
</evidence>
<dbReference type="OMA" id="PTLMMKH"/>
<evidence type="ECO:0000313" key="8">
    <source>
        <dbReference type="EMBL" id="KMZ72518.1"/>
    </source>
</evidence>
<dbReference type="Proteomes" id="UP000036987">
    <property type="component" value="Unassembled WGS sequence"/>
</dbReference>
<evidence type="ECO:0000256" key="4">
    <source>
        <dbReference type="ARBA" id="ARBA00022946"/>
    </source>
</evidence>
<organism evidence="8 9">
    <name type="scientific">Zostera marina</name>
    <name type="common">Eelgrass</name>
    <dbReference type="NCBI Taxonomy" id="29655"/>
    <lineage>
        <taxon>Eukaryota</taxon>
        <taxon>Viridiplantae</taxon>
        <taxon>Streptophyta</taxon>
        <taxon>Embryophyta</taxon>
        <taxon>Tracheophyta</taxon>
        <taxon>Spermatophyta</taxon>
        <taxon>Magnoliopsida</taxon>
        <taxon>Liliopsida</taxon>
        <taxon>Zosteraceae</taxon>
        <taxon>Zostera</taxon>
    </lineage>
</organism>
<accession>A0A0K9PTZ5</accession>
<name>A0A0K9PTZ5_ZOSMR</name>